<dbReference type="SUPFAM" id="SSF90229">
    <property type="entry name" value="CCCH zinc finger"/>
    <property type="match status" value="3"/>
</dbReference>
<gene>
    <name evidence="8" type="primary">ZFP36L1</name>
    <name evidence="8" type="ORF">SNAT2548_LOCUS20711</name>
</gene>
<feature type="zinc finger region" description="C3H1-type" evidence="5">
    <location>
        <begin position="29"/>
        <end position="55"/>
    </location>
</feature>
<feature type="compositionally biased region" description="Low complexity" evidence="6">
    <location>
        <begin position="665"/>
        <end position="676"/>
    </location>
</feature>
<feature type="compositionally biased region" description="Polar residues" evidence="6">
    <location>
        <begin position="738"/>
        <end position="747"/>
    </location>
</feature>
<keyword evidence="3 5" id="KW-0863">Zinc-finger</keyword>
<proteinExistence type="predicted"/>
<dbReference type="EMBL" id="CAJNDS010002219">
    <property type="protein sequence ID" value="CAE7379334.1"/>
    <property type="molecule type" value="Genomic_DNA"/>
</dbReference>
<organism evidence="8 9">
    <name type="scientific">Symbiodinium natans</name>
    <dbReference type="NCBI Taxonomy" id="878477"/>
    <lineage>
        <taxon>Eukaryota</taxon>
        <taxon>Sar</taxon>
        <taxon>Alveolata</taxon>
        <taxon>Dinophyceae</taxon>
        <taxon>Suessiales</taxon>
        <taxon>Symbiodiniaceae</taxon>
        <taxon>Symbiodinium</taxon>
    </lineage>
</organism>
<feature type="domain" description="C3H1-type" evidence="7">
    <location>
        <begin position="98"/>
        <end position="125"/>
    </location>
</feature>
<dbReference type="Proteomes" id="UP000604046">
    <property type="component" value="Unassembled WGS sequence"/>
</dbReference>
<dbReference type="InterPro" id="IPR045877">
    <property type="entry name" value="ZFP36-like"/>
</dbReference>
<dbReference type="InterPro" id="IPR000571">
    <property type="entry name" value="Znf_CCCH"/>
</dbReference>
<keyword evidence="2" id="KW-0677">Repeat</keyword>
<evidence type="ECO:0000256" key="6">
    <source>
        <dbReference type="SAM" id="MobiDB-lite"/>
    </source>
</evidence>
<reference evidence="8" key="1">
    <citation type="submission" date="2021-02" db="EMBL/GenBank/DDBJ databases">
        <authorList>
            <person name="Dougan E. K."/>
            <person name="Rhodes N."/>
            <person name="Thang M."/>
            <person name="Chan C."/>
        </authorList>
    </citation>
    <scope>NUCLEOTIDE SEQUENCE</scope>
</reference>
<feature type="region of interest" description="Disordered" evidence="6">
    <location>
        <begin position="633"/>
        <end position="706"/>
    </location>
</feature>
<feature type="domain" description="C3H1-type" evidence="7">
    <location>
        <begin position="29"/>
        <end position="55"/>
    </location>
</feature>
<feature type="zinc finger region" description="C3H1-type" evidence="5">
    <location>
        <begin position="98"/>
        <end position="125"/>
    </location>
</feature>
<comment type="caution">
    <text evidence="8">The sequence shown here is derived from an EMBL/GenBank/DDBJ whole genome shotgun (WGS) entry which is preliminary data.</text>
</comment>
<keyword evidence="9" id="KW-1185">Reference proteome</keyword>
<dbReference type="PANTHER" id="PTHR12547:SF18">
    <property type="entry name" value="PROTEIN TIS11"/>
    <property type="match status" value="1"/>
</dbReference>
<dbReference type="PROSITE" id="PS50103">
    <property type="entry name" value="ZF_C3H1"/>
    <property type="match status" value="3"/>
</dbReference>
<feature type="compositionally biased region" description="Low complexity" evidence="6">
    <location>
        <begin position="471"/>
        <end position="546"/>
    </location>
</feature>
<dbReference type="GO" id="GO:0003729">
    <property type="term" value="F:mRNA binding"/>
    <property type="evidence" value="ECO:0007669"/>
    <property type="project" value="InterPro"/>
</dbReference>
<evidence type="ECO:0000256" key="1">
    <source>
        <dbReference type="ARBA" id="ARBA00022723"/>
    </source>
</evidence>
<evidence type="ECO:0000313" key="9">
    <source>
        <dbReference type="Proteomes" id="UP000604046"/>
    </source>
</evidence>
<evidence type="ECO:0000256" key="5">
    <source>
        <dbReference type="PROSITE-ProRule" id="PRU00723"/>
    </source>
</evidence>
<feature type="zinc finger region" description="C3H1-type" evidence="5">
    <location>
        <begin position="63"/>
        <end position="90"/>
    </location>
</feature>
<dbReference type="Pfam" id="PF00642">
    <property type="entry name" value="zf-CCCH"/>
    <property type="match status" value="1"/>
</dbReference>
<protein>
    <submittedName>
        <fullName evidence="8">ZFP36L1 protein</fullName>
    </submittedName>
</protein>
<keyword evidence="4 5" id="KW-0862">Zinc</keyword>
<sequence length="831" mass="92809">MQPPASNEHAKRILDDRNLVKSLRYDSQFYKTKLCMFFQSGRCSRKFCKFAHGMDELQSAPDLRKTAMCKAFMTNGFCDREDCSFAHSLDELRATDKFYKTTMCCFHYYGSCKLGNLCRHAHSKEELRSLPDMPGLPEELAAAMLSEAGSVMTRGTYGDPARLQVGPRQPGPQLADTFSGLAEEMEVLKQSVLEGQMQMRKLKPNDSRLPELQRKEHQNINRLQQITELQTLRRYHASALQKRQADNPGMVQEQQLPMEQQNLLLSQKIQQQKLQQQQLQEQLQEQLQQHQKLQDHLKQSQMPLGWTPPGALQGLPGPPKDQGRGQPAFNQMQFPDSLSGLLAPTLGLGPTGPDASLLGHLSQMPMLAQDLPLPDPLTSLPFRPEQLPGFGVDPLSPATAMTQMMSQVPNLRDLMPAMPQPREASNALPLSQQPLHQAMGSQAPAFPQDMLQPQQLFQQMNPPQPPPLPQALPQALPQVQPQVQPQRPQQQMLQQPMMPQQQAPQQQAPQQQAPQRQAPQQQMQGGQQASQQMPLQMQPQLLQPNPGFDEMSSPKQLPMQRMPAPQAEPPIAQDSGPKAAADSQKEFHLLQQQIQYHQHMQQKMEERMQKLKELGQLGVFRQEGGNQQMQATVMEEDEDEDDLDSLGPIPGWSREGSLREPVRNMGMAQPAMGAMGSSPKRLSRAIDESKELDEEDDLGEDPNWVRVRTMPPTVGPAAKAQALRQHGAPLPTGMEHQFSPSVASTADTAADRPPKNESVRSEPEECPQDDPGGDDLGEDPVWNRVHSTPAGLSSLELAELAFAHLRWIYFVPDYSVHGARRSGSSVLLLCT</sequence>
<keyword evidence="1 5" id="KW-0479">Metal-binding</keyword>
<feature type="compositionally biased region" description="Acidic residues" evidence="6">
    <location>
        <begin position="690"/>
        <end position="700"/>
    </location>
</feature>
<feature type="region of interest" description="Disordered" evidence="6">
    <location>
        <begin position="729"/>
        <end position="782"/>
    </location>
</feature>
<feature type="compositionally biased region" description="Acidic residues" evidence="6">
    <location>
        <begin position="634"/>
        <end position="644"/>
    </location>
</feature>
<evidence type="ECO:0000256" key="3">
    <source>
        <dbReference type="ARBA" id="ARBA00022771"/>
    </source>
</evidence>
<dbReference type="GO" id="GO:0008270">
    <property type="term" value="F:zinc ion binding"/>
    <property type="evidence" value="ECO:0007669"/>
    <property type="project" value="UniProtKB-KW"/>
</dbReference>
<evidence type="ECO:0000313" key="8">
    <source>
        <dbReference type="EMBL" id="CAE7379334.1"/>
    </source>
</evidence>
<accession>A0A812Q197</accession>
<name>A0A812Q197_9DINO</name>
<dbReference type="Gene3D" id="4.10.1000.10">
    <property type="entry name" value="Zinc finger, CCCH-type"/>
    <property type="match status" value="3"/>
</dbReference>
<feature type="region of interest" description="Disordered" evidence="6">
    <location>
        <begin position="291"/>
        <end position="334"/>
    </location>
</feature>
<dbReference type="OrthoDB" id="430732at2759"/>
<evidence type="ECO:0000256" key="4">
    <source>
        <dbReference type="ARBA" id="ARBA00022833"/>
    </source>
</evidence>
<feature type="region of interest" description="Disordered" evidence="6">
    <location>
        <begin position="457"/>
        <end position="585"/>
    </location>
</feature>
<dbReference type="AlphaFoldDB" id="A0A812Q197"/>
<dbReference type="SMART" id="SM00356">
    <property type="entry name" value="ZnF_C3H1"/>
    <property type="match status" value="3"/>
</dbReference>
<feature type="compositionally biased region" description="Basic and acidic residues" evidence="6">
    <location>
        <begin position="749"/>
        <end position="763"/>
    </location>
</feature>
<dbReference type="InterPro" id="IPR036855">
    <property type="entry name" value="Znf_CCCH_sf"/>
</dbReference>
<feature type="compositionally biased region" description="Acidic residues" evidence="6">
    <location>
        <begin position="764"/>
        <end position="778"/>
    </location>
</feature>
<evidence type="ECO:0000259" key="7">
    <source>
        <dbReference type="PROSITE" id="PS50103"/>
    </source>
</evidence>
<dbReference type="PANTHER" id="PTHR12547">
    <property type="entry name" value="CCCH ZINC FINGER/TIS11-RELATED"/>
    <property type="match status" value="1"/>
</dbReference>
<feature type="domain" description="C3H1-type" evidence="7">
    <location>
        <begin position="63"/>
        <end position="90"/>
    </location>
</feature>
<evidence type="ECO:0000256" key="2">
    <source>
        <dbReference type="ARBA" id="ARBA00022737"/>
    </source>
</evidence>